<gene>
    <name evidence="1" type="ORF">GALL_167440</name>
</gene>
<dbReference type="AlphaFoldDB" id="A0A1J5RYV0"/>
<accession>A0A1J5RYV0</accession>
<protein>
    <submittedName>
        <fullName evidence="1">Uncharacterized protein</fullName>
    </submittedName>
</protein>
<organism evidence="1">
    <name type="scientific">mine drainage metagenome</name>
    <dbReference type="NCBI Taxonomy" id="410659"/>
    <lineage>
        <taxon>unclassified sequences</taxon>
        <taxon>metagenomes</taxon>
        <taxon>ecological metagenomes</taxon>
    </lineage>
</organism>
<proteinExistence type="predicted"/>
<evidence type="ECO:0000313" key="1">
    <source>
        <dbReference type="EMBL" id="OIR01111.1"/>
    </source>
</evidence>
<sequence>MVNLLRTEVVNLNRIASVCQIISGVVNYTGTCNIHLAKRIVRKDGYFLIMEDETQLPVITEKIEEIIRFFD</sequence>
<dbReference type="EMBL" id="MLJW01000087">
    <property type="protein sequence ID" value="OIR01111.1"/>
    <property type="molecule type" value="Genomic_DNA"/>
</dbReference>
<comment type="caution">
    <text evidence="1">The sequence shown here is derived from an EMBL/GenBank/DDBJ whole genome shotgun (WGS) entry which is preliminary data.</text>
</comment>
<reference evidence="1" key="1">
    <citation type="submission" date="2016-10" db="EMBL/GenBank/DDBJ databases">
        <title>Sequence of Gallionella enrichment culture.</title>
        <authorList>
            <person name="Poehlein A."/>
            <person name="Muehling M."/>
            <person name="Daniel R."/>
        </authorList>
    </citation>
    <scope>NUCLEOTIDE SEQUENCE</scope>
</reference>
<name>A0A1J5RYV0_9ZZZZ</name>